<protein>
    <recommendedName>
        <fullName evidence="7">Lipid droplet-associated hydrolase</fullName>
    </recommendedName>
</protein>
<dbReference type="Proteomes" id="UP001295423">
    <property type="component" value="Unassembled WGS sequence"/>
</dbReference>
<comment type="caution">
    <text evidence="5">The sequence shown here is derived from an EMBL/GenBank/DDBJ whole genome shotgun (WGS) entry which is preliminary data.</text>
</comment>
<evidence type="ECO:0000256" key="4">
    <source>
        <dbReference type="ARBA" id="ARBA00022801"/>
    </source>
</evidence>
<name>A0AAD2PWW2_9STRA</name>
<evidence type="ECO:0000256" key="2">
    <source>
        <dbReference type="ARBA" id="ARBA00008300"/>
    </source>
</evidence>
<dbReference type="GO" id="GO:0016298">
    <property type="term" value="F:lipase activity"/>
    <property type="evidence" value="ECO:0007669"/>
    <property type="project" value="InterPro"/>
</dbReference>
<sequence length="372" mass="42054">MKAGTIRLPKVSEHVVDILGWPTDVISIDYDSTVSQSETNNADLNTTMPTTPHTTLVFIPGNPGCCAWYQPILLELIKALGLGYCARLVSYAGHNPYHPDHANVEKHQERLDASIVWTVDGQIRHKEAFVDQYCNSYSQLIFLSHSIGSHMVERLLMQRTDILQRTACVIHMMPFVRMKAPNQFDQAKLDFGAANPNLLIGFGRSTMKVLAKLYSTESLNALLENFQVYQDAKGRDLAAHLLLQQPHYARNFFELGTEEIRDVPFAMDRTCMKQITRHCPLILLYCANDQWAPYEHTPEILEESNNKNKNNKNNNNSNGTSFSYPISIHYFPNHKHDFVSVDAMVPPITNCCLQAIQQSLGGHGEGILRSRL</sequence>
<dbReference type="SUPFAM" id="SSF53474">
    <property type="entry name" value="alpha/beta-Hydrolases"/>
    <property type="match status" value="1"/>
</dbReference>
<dbReference type="EMBL" id="CAKOGP040002136">
    <property type="protein sequence ID" value="CAJ1963311.1"/>
    <property type="molecule type" value="Genomic_DNA"/>
</dbReference>
<comment type="similarity">
    <text evidence="2">Belongs to the AB hydrolase superfamily. LDAH family.</text>
</comment>
<evidence type="ECO:0000256" key="1">
    <source>
        <dbReference type="ARBA" id="ARBA00004502"/>
    </source>
</evidence>
<dbReference type="Pfam" id="PF10230">
    <property type="entry name" value="LIDHydrolase"/>
    <property type="match status" value="1"/>
</dbReference>
<dbReference type="GO" id="GO:0005811">
    <property type="term" value="C:lipid droplet"/>
    <property type="evidence" value="ECO:0007669"/>
    <property type="project" value="UniProtKB-SubCell"/>
</dbReference>
<evidence type="ECO:0000313" key="5">
    <source>
        <dbReference type="EMBL" id="CAJ1963311.1"/>
    </source>
</evidence>
<dbReference type="AlphaFoldDB" id="A0AAD2PWW2"/>
<keyword evidence="6" id="KW-1185">Reference proteome</keyword>
<dbReference type="InterPro" id="IPR019363">
    <property type="entry name" value="LDAH"/>
</dbReference>
<gene>
    <name evidence="5" type="ORF">CYCCA115_LOCUS20105</name>
</gene>
<keyword evidence="3" id="KW-0551">Lipid droplet</keyword>
<evidence type="ECO:0000313" key="6">
    <source>
        <dbReference type="Proteomes" id="UP001295423"/>
    </source>
</evidence>
<evidence type="ECO:0008006" key="7">
    <source>
        <dbReference type="Google" id="ProtNLM"/>
    </source>
</evidence>
<comment type="subcellular location">
    <subcellularLocation>
        <location evidence="1">Lipid droplet</location>
    </subcellularLocation>
</comment>
<reference evidence="5" key="1">
    <citation type="submission" date="2023-08" db="EMBL/GenBank/DDBJ databases">
        <authorList>
            <person name="Audoor S."/>
            <person name="Bilcke G."/>
        </authorList>
    </citation>
    <scope>NUCLEOTIDE SEQUENCE</scope>
</reference>
<dbReference type="PANTHER" id="PTHR13390">
    <property type="entry name" value="LIPASE"/>
    <property type="match status" value="1"/>
</dbReference>
<accession>A0AAD2PWW2</accession>
<dbReference type="Gene3D" id="3.40.50.1820">
    <property type="entry name" value="alpha/beta hydrolase"/>
    <property type="match status" value="1"/>
</dbReference>
<dbReference type="GO" id="GO:0019915">
    <property type="term" value="P:lipid storage"/>
    <property type="evidence" value="ECO:0007669"/>
    <property type="project" value="InterPro"/>
</dbReference>
<keyword evidence="4" id="KW-0378">Hydrolase</keyword>
<dbReference type="InterPro" id="IPR029058">
    <property type="entry name" value="AB_hydrolase_fold"/>
</dbReference>
<dbReference type="PANTHER" id="PTHR13390:SF0">
    <property type="entry name" value="LIPID DROPLET-ASSOCIATED HYDROLASE"/>
    <property type="match status" value="1"/>
</dbReference>
<evidence type="ECO:0000256" key="3">
    <source>
        <dbReference type="ARBA" id="ARBA00022677"/>
    </source>
</evidence>
<proteinExistence type="inferred from homology"/>
<organism evidence="5 6">
    <name type="scientific">Cylindrotheca closterium</name>
    <dbReference type="NCBI Taxonomy" id="2856"/>
    <lineage>
        <taxon>Eukaryota</taxon>
        <taxon>Sar</taxon>
        <taxon>Stramenopiles</taxon>
        <taxon>Ochrophyta</taxon>
        <taxon>Bacillariophyta</taxon>
        <taxon>Bacillariophyceae</taxon>
        <taxon>Bacillariophycidae</taxon>
        <taxon>Bacillariales</taxon>
        <taxon>Bacillariaceae</taxon>
        <taxon>Cylindrotheca</taxon>
    </lineage>
</organism>